<evidence type="ECO:0000256" key="1">
    <source>
        <dbReference type="ARBA" id="ARBA00022481"/>
    </source>
</evidence>
<name>A0A834SKG6_9FABA</name>
<comment type="caution">
    <text evidence="6">The sequence shown here is derived from an EMBL/GenBank/DDBJ whole genome shotgun (WGS) entry which is preliminary data.</text>
</comment>
<dbReference type="PANTHER" id="PTHR45868:SF22">
    <property type="entry name" value="METAL ION-BINDING PROTEIN"/>
    <property type="match status" value="1"/>
</dbReference>
<evidence type="ECO:0000313" key="7">
    <source>
        <dbReference type="Proteomes" id="UP000634136"/>
    </source>
</evidence>
<dbReference type="Proteomes" id="UP000634136">
    <property type="component" value="Unassembled WGS sequence"/>
</dbReference>
<comment type="similarity">
    <text evidence="5">Belongs to the HIPP family.</text>
</comment>
<dbReference type="InterPro" id="IPR036163">
    <property type="entry name" value="HMA_dom_sf"/>
</dbReference>
<dbReference type="PANTHER" id="PTHR45868">
    <property type="entry name" value="HEAVY METAL-ASSOCIATED ISOPRENYLATED PLANT PROTEIN 33-RELATED"/>
    <property type="match status" value="1"/>
</dbReference>
<dbReference type="AlphaFoldDB" id="A0A834SKG6"/>
<keyword evidence="2" id="KW-0479">Metal-binding</keyword>
<keyword evidence="1" id="KW-0488">Methylation</keyword>
<keyword evidence="4" id="KW-0636">Prenylation</keyword>
<evidence type="ECO:0000256" key="2">
    <source>
        <dbReference type="ARBA" id="ARBA00022723"/>
    </source>
</evidence>
<dbReference type="Gene3D" id="3.30.70.100">
    <property type="match status" value="1"/>
</dbReference>
<evidence type="ECO:0000313" key="6">
    <source>
        <dbReference type="EMBL" id="KAF7805419.1"/>
    </source>
</evidence>
<protein>
    <submittedName>
        <fullName evidence="6">Heavy metal-associated isoprenylated plant protein 32-like</fullName>
    </submittedName>
</protein>
<keyword evidence="7" id="KW-1185">Reference proteome</keyword>
<dbReference type="OrthoDB" id="1110082at2759"/>
<organism evidence="6 7">
    <name type="scientific">Senna tora</name>
    <dbReference type="NCBI Taxonomy" id="362788"/>
    <lineage>
        <taxon>Eukaryota</taxon>
        <taxon>Viridiplantae</taxon>
        <taxon>Streptophyta</taxon>
        <taxon>Embryophyta</taxon>
        <taxon>Tracheophyta</taxon>
        <taxon>Spermatophyta</taxon>
        <taxon>Magnoliopsida</taxon>
        <taxon>eudicotyledons</taxon>
        <taxon>Gunneridae</taxon>
        <taxon>Pentapetalae</taxon>
        <taxon>rosids</taxon>
        <taxon>fabids</taxon>
        <taxon>Fabales</taxon>
        <taxon>Fabaceae</taxon>
        <taxon>Caesalpinioideae</taxon>
        <taxon>Cassia clade</taxon>
        <taxon>Senna</taxon>
    </lineage>
</organism>
<gene>
    <name evidence="6" type="ORF">G2W53_037580</name>
</gene>
<proteinExistence type="inferred from homology"/>
<evidence type="ECO:0000256" key="4">
    <source>
        <dbReference type="ARBA" id="ARBA00023289"/>
    </source>
</evidence>
<accession>A0A834SKG6</accession>
<dbReference type="EMBL" id="JAAIUW010000012">
    <property type="protein sequence ID" value="KAF7805419.1"/>
    <property type="molecule type" value="Genomic_DNA"/>
</dbReference>
<dbReference type="SUPFAM" id="SSF55008">
    <property type="entry name" value="HMA, heavy metal-associated domain"/>
    <property type="match status" value="1"/>
</dbReference>
<reference evidence="6" key="1">
    <citation type="submission" date="2020-09" db="EMBL/GenBank/DDBJ databases">
        <title>Genome-Enabled Discovery of Anthraquinone Biosynthesis in Senna tora.</title>
        <authorList>
            <person name="Kang S.-H."/>
            <person name="Pandey R.P."/>
            <person name="Lee C.-M."/>
            <person name="Sim J.-S."/>
            <person name="Jeong J.-T."/>
            <person name="Choi B.-S."/>
            <person name="Jung M."/>
            <person name="Ginzburg D."/>
            <person name="Zhao K."/>
            <person name="Won S.Y."/>
            <person name="Oh T.-J."/>
            <person name="Yu Y."/>
            <person name="Kim N.-H."/>
            <person name="Lee O.R."/>
            <person name="Lee T.-H."/>
            <person name="Bashyal P."/>
            <person name="Kim T.-S."/>
            <person name="Lee W.-H."/>
            <person name="Kawkins C."/>
            <person name="Kim C.-K."/>
            <person name="Kim J.S."/>
            <person name="Ahn B.O."/>
            <person name="Rhee S.Y."/>
            <person name="Sohng J.K."/>
        </authorList>
    </citation>
    <scope>NUCLEOTIDE SEQUENCE</scope>
    <source>
        <tissue evidence="6">Leaf</tissue>
    </source>
</reference>
<sequence length="121" mass="13616">MFSSGGFSVHMTCGLKVDTRCKGWDRTMSKILGKIQGVSYDLDAEEGMIYISGKVEAQKIVRKIAKYGKHAELCWIRTGDHNIYANSHVADERASYMPYGPMPMPPYPYGRPLPYHGGHYP</sequence>
<evidence type="ECO:0000256" key="5">
    <source>
        <dbReference type="ARBA" id="ARBA00024045"/>
    </source>
</evidence>
<dbReference type="GO" id="GO:0046872">
    <property type="term" value="F:metal ion binding"/>
    <property type="evidence" value="ECO:0007669"/>
    <property type="project" value="UniProtKB-KW"/>
</dbReference>
<evidence type="ECO:0000256" key="3">
    <source>
        <dbReference type="ARBA" id="ARBA00023288"/>
    </source>
</evidence>
<keyword evidence="3" id="KW-0449">Lipoprotein</keyword>